<dbReference type="EMBL" id="JAPFRF010000002">
    <property type="protein sequence ID" value="KAJ7341633.1"/>
    <property type="molecule type" value="Genomic_DNA"/>
</dbReference>
<evidence type="ECO:0000256" key="2">
    <source>
        <dbReference type="ARBA" id="ARBA00022603"/>
    </source>
</evidence>
<gene>
    <name evidence="5" type="ORF">JRQ81_005966</name>
</gene>
<evidence type="ECO:0000313" key="5">
    <source>
        <dbReference type="EMBL" id="KAJ7341633.1"/>
    </source>
</evidence>
<evidence type="ECO:0000256" key="1">
    <source>
        <dbReference type="ARBA" id="ARBA00008361"/>
    </source>
</evidence>
<feature type="chain" id="PRO_5040306909" evidence="4">
    <location>
        <begin position="33"/>
        <end position="252"/>
    </location>
</feature>
<dbReference type="PANTHER" id="PTHR13090:SF1">
    <property type="entry name" value="ARGININE-HYDROXYLASE NDUFAF5, MITOCHONDRIAL"/>
    <property type="match status" value="1"/>
</dbReference>
<proteinExistence type="inferred from homology"/>
<dbReference type="PANTHER" id="PTHR13090">
    <property type="entry name" value="ARGININE-HYDROXYLASE NDUFAF5, MITOCHONDRIAL"/>
    <property type="match status" value="1"/>
</dbReference>
<keyword evidence="6" id="KW-1185">Reference proteome</keyword>
<sequence>MESRVLGRVGCHRHRRLLLRLLLLLSAGGARWGPSGSRAASGPGALSPFDRQLKRKQKNWAAAQPEAQRCEYLREEVWEKVIALGAENLCCTGRACWRQPPSTGVSELAFQIDREVLSRDSAEMVSMLLMNWLLISVTTQFISIKEENKFVSRGGCLLEQYGFRLISAYAKYLGDSVERTLLGPPPVTTPCTISQKMYGNSDGTVPATFQLYYMIGWKFHESQARPAQRGSATVSFGDLSKVNEFIPGKKKS</sequence>
<reference evidence="5" key="1">
    <citation type="journal article" date="2023" name="DNA Res.">
        <title>Chromosome-level genome assembly of Phrynocephalus forsythii using third-generation DNA sequencing and Hi-C analysis.</title>
        <authorList>
            <person name="Qi Y."/>
            <person name="Zhao W."/>
            <person name="Zhao Y."/>
            <person name="Niu C."/>
            <person name="Cao S."/>
            <person name="Zhang Y."/>
        </authorList>
    </citation>
    <scope>NUCLEOTIDE SEQUENCE</scope>
    <source>
        <tissue evidence="5">Muscle</tissue>
    </source>
</reference>
<evidence type="ECO:0000256" key="3">
    <source>
        <dbReference type="ARBA" id="ARBA00022679"/>
    </source>
</evidence>
<organism evidence="5 6">
    <name type="scientific">Phrynocephalus forsythii</name>
    <dbReference type="NCBI Taxonomy" id="171643"/>
    <lineage>
        <taxon>Eukaryota</taxon>
        <taxon>Metazoa</taxon>
        <taxon>Chordata</taxon>
        <taxon>Craniata</taxon>
        <taxon>Vertebrata</taxon>
        <taxon>Euteleostomi</taxon>
        <taxon>Lepidosauria</taxon>
        <taxon>Squamata</taxon>
        <taxon>Bifurcata</taxon>
        <taxon>Unidentata</taxon>
        <taxon>Episquamata</taxon>
        <taxon>Toxicofera</taxon>
        <taxon>Iguania</taxon>
        <taxon>Acrodonta</taxon>
        <taxon>Agamidae</taxon>
        <taxon>Agaminae</taxon>
        <taxon>Phrynocephalus</taxon>
    </lineage>
</organism>
<dbReference type="GO" id="GO:0032981">
    <property type="term" value="P:mitochondrial respiratory chain complex I assembly"/>
    <property type="evidence" value="ECO:0007669"/>
    <property type="project" value="TreeGrafter"/>
</dbReference>
<evidence type="ECO:0000313" key="6">
    <source>
        <dbReference type="Proteomes" id="UP001142489"/>
    </source>
</evidence>
<dbReference type="GO" id="GO:0005739">
    <property type="term" value="C:mitochondrion"/>
    <property type="evidence" value="ECO:0007669"/>
    <property type="project" value="TreeGrafter"/>
</dbReference>
<name>A0A9Q0Y6S2_9SAUR</name>
<accession>A0A9Q0Y6S2</accession>
<keyword evidence="4" id="KW-0732">Signal</keyword>
<dbReference type="Proteomes" id="UP001142489">
    <property type="component" value="Unassembled WGS sequence"/>
</dbReference>
<protein>
    <submittedName>
        <fullName evidence="5">Uncharacterized protein</fullName>
    </submittedName>
</protein>
<keyword evidence="2" id="KW-0489">Methyltransferase</keyword>
<dbReference type="GO" id="GO:0032259">
    <property type="term" value="P:methylation"/>
    <property type="evidence" value="ECO:0007669"/>
    <property type="project" value="UniProtKB-KW"/>
</dbReference>
<keyword evidence="3" id="KW-0808">Transferase</keyword>
<dbReference type="AlphaFoldDB" id="A0A9Q0Y6S2"/>
<dbReference type="InterPro" id="IPR050602">
    <property type="entry name" value="Malonyl-ACP_OMT"/>
</dbReference>
<evidence type="ECO:0000256" key="4">
    <source>
        <dbReference type="SAM" id="SignalP"/>
    </source>
</evidence>
<comment type="caution">
    <text evidence="5">The sequence shown here is derived from an EMBL/GenBank/DDBJ whole genome shotgun (WGS) entry which is preliminary data.</text>
</comment>
<dbReference type="OrthoDB" id="16816at2759"/>
<dbReference type="GO" id="GO:0008168">
    <property type="term" value="F:methyltransferase activity"/>
    <property type="evidence" value="ECO:0007669"/>
    <property type="project" value="UniProtKB-KW"/>
</dbReference>
<comment type="similarity">
    <text evidence="1">Belongs to the methyltransferase superfamily.</text>
</comment>
<feature type="signal peptide" evidence="4">
    <location>
        <begin position="1"/>
        <end position="32"/>
    </location>
</feature>